<proteinExistence type="inferred from homology"/>
<reference evidence="2 3" key="1">
    <citation type="journal article" date="2017" name="Nature">
        <title>The Apostasia genome and the evolution of orchids.</title>
        <authorList>
            <person name="Zhang G.Q."/>
            <person name="Liu K.W."/>
            <person name="Li Z."/>
            <person name="Lohaus R."/>
            <person name="Hsiao Y.Y."/>
            <person name="Niu S.C."/>
            <person name="Wang J.Y."/>
            <person name="Lin Y.C."/>
            <person name="Xu Q."/>
            <person name="Chen L.J."/>
            <person name="Yoshida K."/>
            <person name="Fujiwara S."/>
            <person name="Wang Z.W."/>
            <person name="Zhang Y.Q."/>
            <person name="Mitsuda N."/>
            <person name="Wang M."/>
            <person name="Liu G.H."/>
            <person name="Pecoraro L."/>
            <person name="Huang H.X."/>
            <person name="Xiao X.J."/>
            <person name="Lin M."/>
            <person name="Wu X.Y."/>
            <person name="Wu W.L."/>
            <person name="Chen Y.Y."/>
            <person name="Chang S.B."/>
            <person name="Sakamoto S."/>
            <person name="Ohme-Takagi M."/>
            <person name="Yagi M."/>
            <person name="Zeng S.J."/>
            <person name="Shen C.Y."/>
            <person name="Yeh C.M."/>
            <person name="Luo Y.B."/>
            <person name="Tsai W.C."/>
            <person name="Van de Peer Y."/>
            <person name="Liu Z.J."/>
        </authorList>
    </citation>
    <scope>NUCLEOTIDE SEQUENCE [LARGE SCALE GENOMIC DNA]</scope>
    <source>
        <strain evidence="3">cv. Shenzhen</strain>
        <tissue evidence="2">Stem</tissue>
    </source>
</reference>
<keyword evidence="3" id="KW-1185">Reference proteome</keyword>
<dbReference type="Pfam" id="PF02519">
    <property type="entry name" value="Auxin_inducible"/>
    <property type="match status" value="1"/>
</dbReference>
<comment type="similarity">
    <text evidence="1">Belongs to the ARG7 family.</text>
</comment>
<dbReference type="STRING" id="1088818.A0A2H9ZWJ9"/>
<accession>A0A2H9ZWJ9</accession>
<evidence type="ECO:0000313" key="3">
    <source>
        <dbReference type="Proteomes" id="UP000236161"/>
    </source>
</evidence>
<dbReference type="InterPro" id="IPR003676">
    <property type="entry name" value="SAUR_fam"/>
</dbReference>
<dbReference type="AlphaFoldDB" id="A0A2H9ZWJ9"/>
<evidence type="ECO:0000313" key="2">
    <source>
        <dbReference type="EMBL" id="PKA47654.1"/>
    </source>
</evidence>
<dbReference type="EMBL" id="KZ453102">
    <property type="protein sequence ID" value="PKA47654.1"/>
    <property type="molecule type" value="Genomic_DNA"/>
</dbReference>
<dbReference type="PANTHER" id="PTHR31374">
    <property type="entry name" value="AUXIN-INDUCED PROTEIN-LIKE-RELATED"/>
    <property type="match status" value="1"/>
</dbReference>
<name>A0A2H9ZWJ9_9ASPA</name>
<dbReference type="GO" id="GO:0009733">
    <property type="term" value="P:response to auxin"/>
    <property type="evidence" value="ECO:0007669"/>
    <property type="project" value="InterPro"/>
</dbReference>
<dbReference type="Proteomes" id="UP000236161">
    <property type="component" value="Unassembled WGS sequence"/>
</dbReference>
<organism evidence="2 3">
    <name type="scientific">Apostasia shenzhenica</name>
    <dbReference type="NCBI Taxonomy" id="1088818"/>
    <lineage>
        <taxon>Eukaryota</taxon>
        <taxon>Viridiplantae</taxon>
        <taxon>Streptophyta</taxon>
        <taxon>Embryophyta</taxon>
        <taxon>Tracheophyta</taxon>
        <taxon>Spermatophyta</taxon>
        <taxon>Magnoliopsida</taxon>
        <taxon>Liliopsida</taxon>
        <taxon>Asparagales</taxon>
        <taxon>Orchidaceae</taxon>
        <taxon>Apostasioideae</taxon>
        <taxon>Apostasia</taxon>
    </lineage>
</organism>
<sequence>MWKICKIRQIVKLRQVLQWWRTRGRAPPTAEVPAGHVAVCVGRSSRRFVVRAAHLNHPAFRELLLQAEEDHGFVHHGPLCLPCVDESLFIQTLRQISSSYASRFPAGDELCRSAGRGKNSWIADSHPLLHPYF</sequence>
<dbReference type="PANTHER" id="PTHR31374:SF26">
    <property type="entry name" value="OS02G0512000 PROTEIN"/>
    <property type="match status" value="1"/>
</dbReference>
<evidence type="ECO:0000256" key="1">
    <source>
        <dbReference type="ARBA" id="ARBA00006974"/>
    </source>
</evidence>
<gene>
    <name evidence="2" type="ORF">AXF42_Ash014431</name>
</gene>
<dbReference type="OrthoDB" id="1624361at2759"/>
<protein>
    <submittedName>
        <fullName evidence="2">Auxin-induced protein 10A5</fullName>
    </submittedName>
</protein>